<comment type="subcellular location">
    <subcellularLocation>
        <location evidence="1">Cytoplasm</location>
        <location evidence="1">Cytoskeleton</location>
        <location evidence="1">Flagellum axoneme</location>
    </subcellularLocation>
</comment>
<feature type="compositionally biased region" description="Basic and acidic residues" evidence="12">
    <location>
        <begin position="99"/>
        <end position="119"/>
    </location>
</feature>
<keyword evidence="6" id="KW-0969">Cilium</keyword>
<accession>A0A6P5JMC5</accession>
<dbReference type="Proteomes" id="UP000515140">
    <property type="component" value="Unplaced"/>
</dbReference>
<evidence type="ECO:0000256" key="9">
    <source>
        <dbReference type="ARBA" id="ARBA00041087"/>
    </source>
</evidence>
<gene>
    <name evidence="14" type="primary">RIBC1</name>
</gene>
<dbReference type="InterPro" id="IPR008805">
    <property type="entry name" value="RIB43A"/>
</dbReference>
<comment type="similarity">
    <text evidence="2">Belongs to the RIB43A family.</text>
</comment>
<feature type="compositionally biased region" description="Basic and acidic residues" evidence="12">
    <location>
        <begin position="155"/>
        <end position="180"/>
    </location>
</feature>
<keyword evidence="4" id="KW-0282">Flagellum</keyword>
<keyword evidence="8" id="KW-0966">Cell projection</keyword>
<dbReference type="PANTHER" id="PTHR14517">
    <property type="entry name" value="RIB43A-RELATED"/>
    <property type="match status" value="1"/>
</dbReference>
<dbReference type="InParanoid" id="A0A6P5JMC5"/>
<feature type="region of interest" description="Disordered" evidence="12">
    <location>
        <begin position="92"/>
        <end position="180"/>
    </location>
</feature>
<dbReference type="RefSeq" id="XP_020832199.1">
    <property type="nucleotide sequence ID" value="XM_020976540.1"/>
</dbReference>
<dbReference type="CTD" id="158787"/>
<evidence type="ECO:0000256" key="6">
    <source>
        <dbReference type="ARBA" id="ARBA00023069"/>
    </source>
</evidence>
<dbReference type="KEGG" id="pcw:110201064"/>
<dbReference type="AlphaFoldDB" id="A0A6P5JMC5"/>
<evidence type="ECO:0000256" key="10">
    <source>
        <dbReference type="ARBA" id="ARBA00046435"/>
    </source>
</evidence>
<evidence type="ECO:0000313" key="13">
    <source>
        <dbReference type="Proteomes" id="UP000515140"/>
    </source>
</evidence>
<proteinExistence type="inferred from homology"/>
<keyword evidence="3" id="KW-0963">Cytoplasm</keyword>
<reference evidence="14" key="1">
    <citation type="submission" date="2025-08" db="UniProtKB">
        <authorList>
            <consortium name="RefSeq"/>
        </authorList>
    </citation>
    <scope>IDENTIFICATION</scope>
    <source>
        <tissue evidence="14">Spleen</tissue>
    </source>
</reference>
<keyword evidence="7" id="KW-0206">Cytoskeleton</keyword>
<evidence type="ECO:0000256" key="5">
    <source>
        <dbReference type="ARBA" id="ARBA00023054"/>
    </source>
</evidence>
<evidence type="ECO:0000256" key="11">
    <source>
        <dbReference type="SAM" id="Coils"/>
    </source>
</evidence>
<dbReference type="PANTHER" id="PTHR14517:SF11">
    <property type="entry name" value="RIB43A-LIKE WITH COILED-COILS PROTEIN 1"/>
    <property type="match status" value="1"/>
</dbReference>
<comment type="subunit">
    <text evidence="10">Microtubule inner protein component of sperm flagellar doublet microtubules.</text>
</comment>
<protein>
    <recommendedName>
        <fullName evidence="9">RIB43A-like with coiled-coils protein 1</fullName>
    </recommendedName>
</protein>
<organism evidence="13 14">
    <name type="scientific">Phascolarctos cinereus</name>
    <name type="common">Koala</name>
    <dbReference type="NCBI Taxonomy" id="38626"/>
    <lineage>
        <taxon>Eukaryota</taxon>
        <taxon>Metazoa</taxon>
        <taxon>Chordata</taxon>
        <taxon>Craniata</taxon>
        <taxon>Vertebrata</taxon>
        <taxon>Euteleostomi</taxon>
        <taxon>Mammalia</taxon>
        <taxon>Metatheria</taxon>
        <taxon>Diprotodontia</taxon>
        <taxon>Phascolarctidae</taxon>
        <taxon>Phascolarctos</taxon>
    </lineage>
</organism>
<dbReference type="GeneID" id="110201064"/>
<evidence type="ECO:0000256" key="3">
    <source>
        <dbReference type="ARBA" id="ARBA00022490"/>
    </source>
</evidence>
<evidence type="ECO:0000256" key="4">
    <source>
        <dbReference type="ARBA" id="ARBA00022846"/>
    </source>
</evidence>
<name>A0A6P5JMC5_PHACI</name>
<keyword evidence="5 11" id="KW-0175">Coiled coil</keyword>
<dbReference type="Pfam" id="PF05914">
    <property type="entry name" value="RIB43A"/>
    <property type="match status" value="1"/>
</dbReference>
<feature type="coiled-coil region" evidence="11">
    <location>
        <begin position="325"/>
        <end position="352"/>
    </location>
</feature>
<evidence type="ECO:0000313" key="14">
    <source>
        <dbReference type="RefSeq" id="XP_020832199.1"/>
    </source>
</evidence>
<evidence type="ECO:0000256" key="12">
    <source>
        <dbReference type="SAM" id="MobiDB-lite"/>
    </source>
</evidence>
<evidence type="ECO:0000256" key="2">
    <source>
        <dbReference type="ARBA" id="ARBA00006875"/>
    </source>
</evidence>
<sequence>MYKVDIQPEQKHVVATEARRNQEKQRQSRIFNVRNRVIGVSGCETLKNQVQEQKRREDAERAREAAFDASRVQCDLVTQLLEKEELQHARQVTQQAQAFREREQQPQDRRDFDLSDPARLRKKPLRVGDLDPHCGPSSMQRFAGEDLGQATRQRLQREQARRELSRQQEEQRQARRDEKYSEILDDRKRIEMDLRATHLEDLEAACRKAMAVAVANYNRAQAIEVEAQRCLARQREQDDNLNEIYNHLTSDMLTENPSVSSNPLVPHRVVLEHWKGMTPEQTAAIQKEQAAQHLEAQRRRQAEWRLEAKWALQDQLAAWAACQLKHKQQVQARKLRRDLDAYNKQLAREQQAQRDHLDKAVYTNQPTAHFHLQFNTSSR</sequence>
<dbReference type="FunCoup" id="A0A6P5JMC5">
    <property type="interactions" value="44"/>
</dbReference>
<keyword evidence="13" id="KW-1185">Reference proteome</keyword>
<evidence type="ECO:0000256" key="8">
    <source>
        <dbReference type="ARBA" id="ARBA00023273"/>
    </source>
</evidence>
<evidence type="ECO:0000256" key="7">
    <source>
        <dbReference type="ARBA" id="ARBA00023212"/>
    </source>
</evidence>
<evidence type="ECO:0000256" key="1">
    <source>
        <dbReference type="ARBA" id="ARBA00004611"/>
    </source>
</evidence>